<dbReference type="RefSeq" id="WP_022938295.1">
    <property type="nucleotide sequence ID" value="NZ_CABKRQ010000005.1"/>
</dbReference>
<gene>
    <name evidence="1" type="ORF">DES51_103188</name>
</gene>
<reference evidence="1 2" key="1">
    <citation type="submission" date="2018-05" db="EMBL/GenBank/DDBJ databases">
        <title>Genomic Encyclopedia of Type Strains, Phase IV (KMG-IV): sequencing the most valuable type-strain genomes for metagenomic binning, comparative biology and taxonomic classification.</title>
        <authorList>
            <person name="Goeker M."/>
        </authorList>
    </citation>
    <scope>NUCLEOTIDE SEQUENCE [LARGE SCALE GENOMIC DNA]</scope>
    <source>
        <strain evidence="1 2">JC118</strain>
    </source>
</reference>
<dbReference type="Pfam" id="PF00805">
    <property type="entry name" value="Pentapeptide"/>
    <property type="match status" value="1"/>
</dbReference>
<dbReference type="SUPFAM" id="SSF141571">
    <property type="entry name" value="Pentapeptide repeat-like"/>
    <property type="match status" value="1"/>
</dbReference>
<dbReference type="AlphaFoldDB" id="A0A318KVJ5"/>
<dbReference type="OrthoDB" id="154708at2"/>
<dbReference type="EMBL" id="QJKH01000003">
    <property type="protein sequence ID" value="PXX80592.1"/>
    <property type="molecule type" value="Genomic_DNA"/>
</dbReference>
<dbReference type="Gene3D" id="2.160.20.80">
    <property type="entry name" value="E3 ubiquitin-protein ligase SopA"/>
    <property type="match status" value="1"/>
</dbReference>
<dbReference type="STRING" id="1034346.GCA_000313565_01990"/>
<keyword evidence="2" id="KW-1185">Reference proteome</keyword>
<accession>A0A318KVJ5</accession>
<evidence type="ECO:0000313" key="2">
    <source>
        <dbReference type="Proteomes" id="UP000247612"/>
    </source>
</evidence>
<proteinExistence type="predicted"/>
<dbReference type="InterPro" id="IPR001646">
    <property type="entry name" value="5peptide_repeat"/>
</dbReference>
<dbReference type="Proteomes" id="UP000247612">
    <property type="component" value="Unassembled WGS sequence"/>
</dbReference>
<comment type="caution">
    <text evidence="1">The sequence shown here is derived from an EMBL/GenBank/DDBJ whole genome shotgun (WGS) entry which is preliminary data.</text>
</comment>
<sequence length="270" mass="30058">MEYNGCNRFKIDCAKCCGLCCTALYFAKSEGFPQNKAAGVPCQHLCVDFKCEIHDELSSRKMKGCLAYDCFGAGQWVTQHVFKGADWRQADKALMFDVFIKAVQLHQMLWYLSAANDLLKDLKLMKEIDGYIDEIVEVLNESAVQLAACDVEKLRHRVNQRLKQACDSISCQACGKHIIGHDAPGRNFKKADLSGHDYSMCLLMAADLRGCRLTMTNFLGADLRDTDIRGTDLSHSCFLTQGQINAARGNAQTKLPANLSMPAAWLNETV</sequence>
<organism evidence="1 2">
    <name type="scientific">Dielma fastidiosa</name>
    <dbReference type="NCBI Taxonomy" id="1034346"/>
    <lineage>
        <taxon>Bacteria</taxon>
        <taxon>Bacillati</taxon>
        <taxon>Bacillota</taxon>
        <taxon>Erysipelotrichia</taxon>
        <taxon>Erysipelotrichales</taxon>
        <taxon>Erysipelotrichaceae</taxon>
        <taxon>Dielma</taxon>
    </lineage>
</organism>
<name>A0A318KVJ5_9FIRM</name>
<protein>
    <submittedName>
        <fullName evidence="1">Uncharacterized protein YjbI with pentapeptide repeats</fullName>
    </submittedName>
</protein>
<evidence type="ECO:0000313" key="1">
    <source>
        <dbReference type="EMBL" id="PXX80592.1"/>
    </source>
</evidence>